<dbReference type="GO" id="GO:0003677">
    <property type="term" value="F:DNA binding"/>
    <property type="evidence" value="ECO:0007669"/>
    <property type="project" value="UniProtKB-UniRule"/>
</dbReference>
<evidence type="ECO:0000259" key="5">
    <source>
        <dbReference type="PROSITE" id="PS50977"/>
    </source>
</evidence>
<sequence length="201" mass="22100">MNFVPKSEETRRAIIKATASIFNKKGYVGTYVSDLLKATNLTKGGIYGNFENKEDIALAAFDYNLGCLRTIQKGLVEAAKTYKDKLLAHIHLFSSKANLPIPEGGCPMGNTALEADDTDETLRKRAGDGFLRWKKDLVKLVEEGMAAGEFRKSTDPEETALHIMALLEGAVMIGKATQNVEILERTLDIARGVVDNITKKH</sequence>
<protein>
    <submittedName>
        <fullName evidence="6">TetR/AcrR family transcriptional regulator</fullName>
    </submittedName>
</protein>
<reference evidence="6 7" key="2">
    <citation type="submission" date="2019-09" db="EMBL/GenBank/DDBJ databases">
        <authorList>
            <person name="Jin C."/>
        </authorList>
    </citation>
    <scope>NUCLEOTIDE SEQUENCE [LARGE SCALE GENOMIC DNA]</scope>
    <source>
        <strain evidence="6 7">BN140078</strain>
    </source>
</reference>
<dbReference type="InterPro" id="IPR011075">
    <property type="entry name" value="TetR_C"/>
</dbReference>
<keyword evidence="3" id="KW-0804">Transcription</keyword>
<dbReference type="Pfam" id="PF16925">
    <property type="entry name" value="TetR_C_13"/>
    <property type="match status" value="1"/>
</dbReference>
<dbReference type="PANTHER" id="PTHR47506:SF3">
    <property type="entry name" value="HTH-TYPE TRANSCRIPTIONAL REGULATOR LMRA"/>
    <property type="match status" value="1"/>
</dbReference>
<dbReference type="Proteomes" id="UP000324611">
    <property type="component" value="Unassembled WGS sequence"/>
</dbReference>
<feature type="DNA-binding region" description="H-T-H motif" evidence="4">
    <location>
        <begin position="31"/>
        <end position="50"/>
    </location>
</feature>
<dbReference type="PANTHER" id="PTHR47506">
    <property type="entry name" value="TRANSCRIPTIONAL REGULATORY PROTEIN"/>
    <property type="match status" value="1"/>
</dbReference>
<keyword evidence="7" id="KW-1185">Reference proteome</keyword>
<evidence type="ECO:0000313" key="7">
    <source>
        <dbReference type="Proteomes" id="UP000324611"/>
    </source>
</evidence>
<dbReference type="EMBL" id="VUOC01000004">
    <property type="protein sequence ID" value="KAA2240763.1"/>
    <property type="molecule type" value="Genomic_DNA"/>
</dbReference>
<evidence type="ECO:0000313" key="6">
    <source>
        <dbReference type="EMBL" id="KAA2240763.1"/>
    </source>
</evidence>
<feature type="domain" description="HTH tetR-type" evidence="5">
    <location>
        <begin position="8"/>
        <end position="68"/>
    </location>
</feature>
<dbReference type="InterPro" id="IPR001647">
    <property type="entry name" value="HTH_TetR"/>
</dbReference>
<dbReference type="SUPFAM" id="SSF46689">
    <property type="entry name" value="Homeodomain-like"/>
    <property type="match status" value="1"/>
</dbReference>
<accession>A0A5B2VMB2</accession>
<keyword evidence="2 4" id="KW-0238">DNA-binding</keyword>
<name>A0A5B2VMB2_9BACT</name>
<dbReference type="Gene3D" id="1.10.357.10">
    <property type="entry name" value="Tetracycline Repressor, domain 2"/>
    <property type="match status" value="1"/>
</dbReference>
<dbReference type="InterPro" id="IPR036271">
    <property type="entry name" value="Tet_transcr_reg_TetR-rel_C_sf"/>
</dbReference>
<reference evidence="6 7" key="1">
    <citation type="submission" date="2019-09" db="EMBL/GenBank/DDBJ databases">
        <title>Chitinophaga ginsengihumi sp. nov., isolated from soil of ginseng rhizosphere.</title>
        <authorList>
            <person name="Lee J."/>
        </authorList>
    </citation>
    <scope>NUCLEOTIDE SEQUENCE [LARGE SCALE GENOMIC DNA]</scope>
    <source>
        <strain evidence="6 7">BN140078</strain>
    </source>
</reference>
<organism evidence="6 7">
    <name type="scientific">Chitinophaga agrisoli</name>
    <dbReference type="NCBI Taxonomy" id="2607653"/>
    <lineage>
        <taxon>Bacteria</taxon>
        <taxon>Pseudomonadati</taxon>
        <taxon>Bacteroidota</taxon>
        <taxon>Chitinophagia</taxon>
        <taxon>Chitinophagales</taxon>
        <taxon>Chitinophagaceae</taxon>
        <taxon>Chitinophaga</taxon>
    </lineage>
</organism>
<dbReference type="SUPFAM" id="SSF48498">
    <property type="entry name" value="Tetracyclin repressor-like, C-terminal domain"/>
    <property type="match status" value="1"/>
</dbReference>
<proteinExistence type="predicted"/>
<dbReference type="AlphaFoldDB" id="A0A5B2VMB2"/>
<dbReference type="InterPro" id="IPR009057">
    <property type="entry name" value="Homeodomain-like_sf"/>
</dbReference>
<dbReference type="RefSeq" id="WP_149841941.1">
    <property type="nucleotide sequence ID" value="NZ_VUOC01000004.1"/>
</dbReference>
<evidence type="ECO:0000256" key="2">
    <source>
        <dbReference type="ARBA" id="ARBA00023125"/>
    </source>
</evidence>
<keyword evidence="1" id="KW-0805">Transcription regulation</keyword>
<evidence type="ECO:0000256" key="4">
    <source>
        <dbReference type="PROSITE-ProRule" id="PRU00335"/>
    </source>
</evidence>
<dbReference type="Pfam" id="PF00440">
    <property type="entry name" value="TetR_N"/>
    <property type="match status" value="1"/>
</dbReference>
<comment type="caution">
    <text evidence="6">The sequence shown here is derived from an EMBL/GenBank/DDBJ whole genome shotgun (WGS) entry which is preliminary data.</text>
</comment>
<gene>
    <name evidence="6" type="ORF">F0L74_32005</name>
</gene>
<dbReference type="PRINTS" id="PR00455">
    <property type="entry name" value="HTHTETR"/>
</dbReference>
<evidence type="ECO:0000256" key="1">
    <source>
        <dbReference type="ARBA" id="ARBA00023015"/>
    </source>
</evidence>
<dbReference type="PROSITE" id="PS50977">
    <property type="entry name" value="HTH_TETR_2"/>
    <property type="match status" value="1"/>
</dbReference>
<evidence type="ECO:0000256" key="3">
    <source>
        <dbReference type="ARBA" id="ARBA00023163"/>
    </source>
</evidence>